<proteinExistence type="predicted"/>
<reference evidence="2" key="2">
    <citation type="journal article" date="2015" name="Data Brief">
        <title>Shoot transcriptome of the giant reed, Arundo donax.</title>
        <authorList>
            <person name="Barrero R.A."/>
            <person name="Guerrero F.D."/>
            <person name="Moolhuijzen P."/>
            <person name="Goolsby J.A."/>
            <person name="Tidwell J."/>
            <person name="Bellgard S.E."/>
            <person name="Bellgard M.I."/>
        </authorList>
    </citation>
    <scope>NUCLEOTIDE SEQUENCE</scope>
    <source>
        <tissue evidence="2">Shoot tissue taken approximately 20 cm above the soil surface</tissue>
    </source>
</reference>
<keyword evidence="1" id="KW-0472">Membrane</keyword>
<keyword evidence="1" id="KW-1133">Transmembrane helix</keyword>
<dbReference type="AlphaFoldDB" id="A0A0A9BCZ5"/>
<evidence type="ECO:0000313" key="2">
    <source>
        <dbReference type="EMBL" id="JAD61201.1"/>
    </source>
</evidence>
<keyword evidence="1" id="KW-0812">Transmembrane</keyword>
<feature type="transmembrane region" description="Helical" evidence="1">
    <location>
        <begin position="91"/>
        <end position="111"/>
    </location>
</feature>
<reference evidence="2" key="1">
    <citation type="submission" date="2014-09" db="EMBL/GenBank/DDBJ databases">
        <authorList>
            <person name="Magalhaes I.L.F."/>
            <person name="Oliveira U."/>
            <person name="Santos F.R."/>
            <person name="Vidigal T.H.D.A."/>
            <person name="Brescovit A.D."/>
            <person name="Santos A.J."/>
        </authorList>
    </citation>
    <scope>NUCLEOTIDE SEQUENCE</scope>
    <source>
        <tissue evidence="2">Shoot tissue taken approximately 20 cm above the soil surface</tissue>
    </source>
</reference>
<dbReference type="EMBL" id="GBRH01236694">
    <property type="protein sequence ID" value="JAD61201.1"/>
    <property type="molecule type" value="Transcribed_RNA"/>
</dbReference>
<evidence type="ECO:0000256" key="1">
    <source>
        <dbReference type="SAM" id="Phobius"/>
    </source>
</evidence>
<protein>
    <submittedName>
        <fullName evidence="2">Uncharacterized protein</fullName>
    </submittedName>
</protein>
<accession>A0A0A9BCZ5</accession>
<organism evidence="2">
    <name type="scientific">Arundo donax</name>
    <name type="common">Giant reed</name>
    <name type="synonym">Donax arundinaceus</name>
    <dbReference type="NCBI Taxonomy" id="35708"/>
    <lineage>
        <taxon>Eukaryota</taxon>
        <taxon>Viridiplantae</taxon>
        <taxon>Streptophyta</taxon>
        <taxon>Embryophyta</taxon>
        <taxon>Tracheophyta</taxon>
        <taxon>Spermatophyta</taxon>
        <taxon>Magnoliopsida</taxon>
        <taxon>Liliopsida</taxon>
        <taxon>Poales</taxon>
        <taxon>Poaceae</taxon>
        <taxon>PACMAD clade</taxon>
        <taxon>Arundinoideae</taxon>
        <taxon>Arundineae</taxon>
        <taxon>Arundo</taxon>
    </lineage>
</organism>
<name>A0A0A9BCZ5_ARUDO</name>
<sequence>MTRVSAMLALNAAQFRLDGSQEFRWRGPISKAGRLPAFTLSNLLKQLNLTIDILRFMNHDTKVSRTLYFPFSSWMVITRTAKPTIVFATRIYFYTFLLCFLIVPAFLQPTFPTYHVKTMLET</sequence>